<sequence length="390" mass="42519">MTTIRCVHGSVAQKSYGSEKRFLVPPPSIQVTGPVRSRLDDQQAAYLRATTGAKGKANKTDELPTGSTVSMSVKSLHVAGTGKYKSFQLRLSLLNEEAHWKASSGDSEISLPSSFSSPSTWASFSSAPISIISKSSRKTAKPRNSTAQVLSGSHLTLYNRVNSQTAKTKYLYLSPSSGQLSVQNKTWSSFRIELLSRPPESDLAGAEEGSVTYGSTIVLIDDRTGARTCPLVVCKVDRGMLPHEDSNVYGPVGQLQKVALMRLAPSFSSALVEKNRDESDFKSPRYYLRASAAPLSTTSTTPFNGTVTDENSGEMFKVVDLVDESFLWTLVGISKFEFSFFDTRAIPRAQLCHDLLSPRSGGKITPFPIITSMPFYEPTQHTLAMTVQSF</sequence>
<evidence type="ECO:0000313" key="2">
    <source>
        <dbReference type="Proteomes" id="UP000245626"/>
    </source>
</evidence>
<keyword evidence="2" id="KW-1185">Reference proteome</keyword>
<dbReference type="EMBL" id="KZ820445">
    <property type="protein sequence ID" value="PWN47391.1"/>
    <property type="molecule type" value="Genomic_DNA"/>
</dbReference>
<reference evidence="1 2" key="1">
    <citation type="journal article" date="2018" name="Mol. Biol. Evol.">
        <title>Broad Genomic Sampling Reveals a Smut Pathogenic Ancestry of the Fungal Clade Ustilaginomycotina.</title>
        <authorList>
            <person name="Kijpornyongpan T."/>
            <person name="Mondo S.J."/>
            <person name="Barry K."/>
            <person name="Sandor L."/>
            <person name="Lee J."/>
            <person name="Lipzen A."/>
            <person name="Pangilinan J."/>
            <person name="LaButti K."/>
            <person name="Hainaut M."/>
            <person name="Henrissat B."/>
            <person name="Grigoriev I.V."/>
            <person name="Spatafora J.W."/>
            <person name="Aime M.C."/>
        </authorList>
    </citation>
    <scope>NUCLEOTIDE SEQUENCE [LARGE SCALE GENOMIC DNA]</scope>
    <source>
        <strain evidence="1 2">SA 807</strain>
    </source>
</reference>
<feature type="non-terminal residue" evidence="1">
    <location>
        <position position="390"/>
    </location>
</feature>
<protein>
    <submittedName>
        <fullName evidence="1">Beta-trefoil</fullName>
    </submittedName>
</protein>
<proteinExistence type="predicted"/>
<evidence type="ECO:0000313" key="1">
    <source>
        <dbReference type="EMBL" id="PWN47391.1"/>
    </source>
</evidence>
<dbReference type="Proteomes" id="UP000245626">
    <property type="component" value="Unassembled WGS sequence"/>
</dbReference>
<gene>
    <name evidence="1" type="ORF">IE53DRAFT_304644</name>
</gene>
<accession>A0ACD0NNJ2</accession>
<name>A0ACD0NNJ2_9BASI</name>
<organism evidence="1 2">
    <name type="scientific">Violaceomyces palustris</name>
    <dbReference type="NCBI Taxonomy" id="1673888"/>
    <lineage>
        <taxon>Eukaryota</taxon>
        <taxon>Fungi</taxon>
        <taxon>Dikarya</taxon>
        <taxon>Basidiomycota</taxon>
        <taxon>Ustilaginomycotina</taxon>
        <taxon>Ustilaginomycetes</taxon>
        <taxon>Violaceomycetales</taxon>
        <taxon>Violaceomycetaceae</taxon>
        <taxon>Violaceomyces</taxon>
    </lineage>
</organism>